<reference evidence="2 3" key="1">
    <citation type="submission" date="2018-03" db="EMBL/GenBank/DDBJ databases">
        <title>Genomic Encyclopedia of Type Strains, Phase III (KMG-III): the genomes of soil and plant-associated and newly described type strains.</title>
        <authorList>
            <person name="Whitman W."/>
        </authorList>
    </citation>
    <scope>NUCLEOTIDE SEQUENCE [LARGE SCALE GENOMIC DNA]</scope>
    <source>
        <strain evidence="2 3">CGMCC 1.12259</strain>
    </source>
</reference>
<dbReference type="RefSeq" id="WP_106532081.1">
    <property type="nucleotide sequence ID" value="NZ_PYAT01000002.1"/>
</dbReference>
<protein>
    <submittedName>
        <fullName evidence="2">Uncharacterized protein</fullName>
    </submittedName>
</protein>
<dbReference type="AlphaFoldDB" id="A0A2P8H589"/>
<evidence type="ECO:0000313" key="2">
    <source>
        <dbReference type="EMBL" id="PSL41381.1"/>
    </source>
</evidence>
<proteinExistence type="predicted"/>
<keyword evidence="1" id="KW-1133">Transmembrane helix</keyword>
<comment type="caution">
    <text evidence="2">The sequence shown here is derived from an EMBL/GenBank/DDBJ whole genome shotgun (WGS) entry which is preliminary data.</text>
</comment>
<feature type="transmembrane region" description="Helical" evidence="1">
    <location>
        <begin position="6"/>
        <end position="23"/>
    </location>
</feature>
<name>A0A2P8H589_9BACL</name>
<evidence type="ECO:0000256" key="1">
    <source>
        <dbReference type="SAM" id="Phobius"/>
    </source>
</evidence>
<organism evidence="2 3">
    <name type="scientific">Planomicrobium soli</name>
    <dbReference type="NCBI Taxonomy" id="1176648"/>
    <lineage>
        <taxon>Bacteria</taxon>
        <taxon>Bacillati</taxon>
        <taxon>Bacillota</taxon>
        <taxon>Bacilli</taxon>
        <taxon>Bacillales</taxon>
        <taxon>Caryophanaceae</taxon>
        <taxon>Planomicrobium</taxon>
    </lineage>
</organism>
<accession>A0A2P8H589</accession>
<sequence length="95" mass="11083">MGRYTSRNIIYGGIAATGIYLLLKNIKEQKNTYWIYKDHDIRNGENVDKKESPNAEYDNAEIGLSELDATYRAEWTSMGYPLTHRELEENENKYS</sequence>
<keyword evidence="1" id="KW-0472">Membrane</keyword>
<dbReference type="EMBL" id="PYAT01000002">
    <property type="protein sequence ID" value="PSL41381.1"/>
    <property type="molecule type" value="Genomic_DNA"/>
</dbReference>
<keyword evidence="1" id="KW-0812">Transmembrane</keyword>
<evidence type="ECO:0000313" key="3">
    <source>
        <dbReference type="Proteomes" id="UP000242682"/>
    </source>
</evidence>
<dbReference type="OrthoDB" id="2429124at2"/>
<keyword evidence="3" id="KW-1185">Reference proteome</keyword>
<gene>
    <name evidence="2" type="ORF">B0H99_10264</name>
</gene>
<dbReference type="Proteomes" id="UP000242682">
    <property type="component" value="Unassembled WGS sequence"/>
</dbReference>